<dbReference type="Proteomes" id="UP000516105">
    <property type="component" value="Chromosome"/>
</dbReference>
<keyword evidence="4" id="KW-1185">Reference proteome</keyword>
<dbReference type="RefSeq" id="WP_187709748.1">
    <property type="nucleotide sequence ID" value="NZ_CP060782.1"/>
</dbReference>
<sequence length="84" mass="9405">MNFAPLIPIAGITAGVAIMWICYKVMELRVIGRKALEEAARESAEKKKLEARLAVLERIVTDRGIQTAEQIDALLERQPTRIES</sequence>
<accession>A0ABX6TAG9</accession>
<keyword evidence="2" id="KW-1133">Transmembrane helix</keyword>
<gene>
    <name evidence="3" type="ORF">H9L14_07035</name>
</gene>
<keyword evidence="2" id="KW-0812">Transmembrane</keyword>
<proteinExistence type="predicted"/>
<evidence type="ECO:0000256" key="2">
    <source>
        <dbReference type="SAM" id="Phobius"/>
    </source>
</evidence>
<feature type="coiled-coil region" evidence="1">
    <location>
        <begin position="32"/>
        <end position="59"/>
    </location>
</feature>
<keyword evidence="1" id="KW-0175">Coiled coil</keyword>
<name>A0ABX6TAG9_9SPHN</name>
<evidence type="ECO:0008006" key="5">
    <source>
        <dbReference type="Google" id="ProtNLM"/>
    </source>
</evidence>
<organism evidence="3 4">
    <name type="scientific">Sphingomonas sediminicola</name>
    <dbReference type="NCBI Taxonomy" id="386874"/>
    <lineage>
        <taxon>Bacteria</taxon>
        <taxon>Pseudomonadati</taxon>
        <taxon>Pseudomonadota</taxon>
        <taxon>Alphaproteobacteria</taxon>
        <taxon>Sphingomonadales</taxon>
        <taxon>Sphingomonadaceae</taxon>
        <taxon>Sphingomonas</taxon>
    </lineage>
</organism>
<evidence type="ECO:0000313" key="4">
    <source>
        <dbReference type="Proteomes" id="UP000516105"/>
    </source>
</evidence>
<evidence type="ECO:0000313" key="3">
    <source>
        <dbReference type="EMBL" id="QNP46795.1"/>
    </source>
</evidence>
<evidence type="ECO:0000256" key="1">
    <source>
        <dbReference type="SAM" id="Coils"/>
    </source>
</evidence>
<dbReference type="EMBL" id="CP060782">
    <property type="protein sequence ID" value="QNP46795.1"/>
    <property type="molecule type" value="Genomic_DNA"/>
</dbReference>
<feature type="transmembrane region" description="Helical" evidence="2">
    <location>
        <begin position="6"/>
        <end position="26"/>
    </location>
</feature>
<reference evidence="3 4" key="1">
    <citation type="submission" date="2020-08" db="EMBL/GenBank/DDBJ databases">
        <title>Genome sequence of Sphingomonas sediminicola KACC 15039T.</title>
        <authorList>
            <person name="Hyun D.-W."/>
            <person name="Bae J.-W."/>
        </authorList>
    </citation>
    <scope>NUCLEOTIDE SEQUENCE [LARGE SCALE GENOMIC DNA]</scope>
    <source>
        <strain evidence="3 4">KACC 15039</strain>
    </source>
</reference>
<protein>
    <recommendedName>
        <fullName evidence="5">30S ribosomal protein S3</fullName>
    </recommendedName>
</protein>
<keyword evidence="2" id="KW-0472">Membrane</keyword>